<name>A0ABX8SD67_9ACTN</name>
<dbReference type="Pfam" id="PF10531">
    <property type="entry name" value="SLBB"/>
    <property type="match status" value="1"/>
</dbReference>
<evidence type="ECO:0000256" key="2">
    <source>
        <dbReference type="SAM" id="Phobius"/>
    </source>
</evidence>
<dbReference type="SUPFAM" id="SSF47781">
    <property type="entry name" value="RuvA domain 2-like"/>
    <property type="match status" value="1"/>
</dbReference>
<dbReference type="Gene3D" id="1.10.150.320">
    <property type="entry name" value="Photosystem II 12 kDa extrinsic protein"/>
    <property type="match status" value="1"/>
</dbReference>
<dbReference type="EMBL" id="CP079105">
    <property type="protein sequence ID" value="QXQ14929.1"/>
    <property type="molecule type" value="Genomic_DNA"/>
</dbReference>
<dbReference type="SMART" id="SM00278">
    <property type="entry name" value="HhH1"/>
    <property type="match status" value="2"/>
</dbReference>
<keyword evidence="2" id="KW-0472">Membrane</keyword>
<keyword evidence="4" id="KW-0238">DNA-binding</keyword>
<accession>A0ABX8SD67</accession>
<evidence type="ECO:0000313" key="4">
    <source>
        <dbReference type="EMBL" id="QXQ14929.1"/>
    </source>
</evidence>
<dbReference type="NCBIfam" id="TIGR00426">
    <property type="entry name" value="competence protein ComEA helix-hairpin-helix repeat region"/>
    <property type="match status" value="1"/>
</dbReference>
<feature type="compositionally biased region" description="Basic and acidic residues" evidence="1">
    <location>
        <begin position="21"/>
        <end position="32"/>
    </location>
</feature>
<feature type="compositionally biased region" description="Gly residues" evidence="1">
    <location>
        <begin position="184"/>
        <end position="195"/>
    </location>
</feature>
<dbReference type="InterPro" id="IPR010994">
    <property type="entry name" value="RuvA_2-like"/>
</dbReference>
<organism evidence="4 5">
    <name type="scientific">Skermania pinensis</name>
    <dbReference type="NCBI Taxonomy" id="39122"/>
    <lineage>
        <taxon>Bacteria</taxon>
        <taxon>Bacillati</taxon>
        <taxon>Actinomycetota</taxon>
        <taxon>Actinomycetes</taxon>
        <taxon>Mycobacteriales</taxon>
        <taxon>Gordoniaceae</taxon>
        <taxon>Skermania</taxon>
    </lineage>
</organism>
<dbReference type="InterPro" id="IPR004509">
    <property type="entry name" value="Competence_ComEA_HhH"/>
</dbReference>
<protein>
    <submittedName>
        <fullName evidence="4">ComEA family DNA-binding protein</fullName>
    </submittedName>
</protein>
<evidence type="ECO:0000256" key="1">
    <source>
        <dbReference type="SAM" id="MobiDB-lite"/>
    </source>
</evidence>
<dbReference type="Pfam" id="PF12836">
    <property type="entry name" value="HHH_3"/>
    <property type="match status" value="1"/>
</dbReference>
<dbReference type="InterPro" id="IPR051675">
    <property type="entry name" value="Endo/Exo/Phosphatase_dom_1"/>
</dbReference>
<reference evidence="4" key="1">
    <citation type="submission" date="2021-07" db="EMBL/GenBank/DDBJ databases">
        <title>Candidatus Kaistella beijingensis sp. nov. isolated from a municipal wastewater treatment plant is involved in sludge foaming.</title>
        <authorList>
            <person name="Song Y."/>
            <person name="Liu S.-J."/>
        </authorList>
    </citation>
    <scope>NUCLEOTIDE SEQUENCE</scope>
    <source>
        <strain evidence="4">DSM 43998</strain>
    </source>
</reference>
<dbReference type="RefSeq" id="WP_066469066.1">
    <property type="nucleotide sequence ID" value="NZ_CBCRUZ010000009.1"/>
</dbReference>
<dbReference type="Proteomes" id="UP000887023">
    <property type="component" value="Chromosome"/>
</dbReference>
<feature type="region of interest" description="Disordered" evidence="1">
    <location>
        <begin position="175"/>
        <end position="205"/>
    </location>
</feature>
<keyword evidence="2" id="KW-1133">Transmembrane helix</keyword>
<dbReference type="GO" id="GO:0003677">
    <property type="term" value="F:DNA binding"/>
    <property type="evidence" value="ECO:0007669"/>
    <property type="project" value="UniProtKB-KW"/>
</dbReference>
<dbReference type="Gene3D" id="3.10.560.10">
    <property type="entry name" value="Outer membrane lipoprotein wza domain like"/>
    <property type="match status" value="1"/>
</dbReference>
<feature type="transmembrane region" description="Helical" evidence="2">
    <location>
        <begin position="58"/>
        <end position="78"/>
    </location>
</feature>
<keyword evidence="2" id="KW-0812">Transmembrane</keyword>
<evidence type="ECO:0000259" key="3">
    <source>
        <dbReference type="SMART" id="SM00278"/>
    </source>
</evidence>
<proteinExistence type="predicted"/>
<evidence type="ECO:0000313" key="5">
    <source>
        <dbReference type="Proteomes" id="UP000887023"/>
    </source>
</evidence>
<dbReference type="InterPro" id="IPR003583">
    <property type="entry name" value="Hlx-hairpin-Hlx_DNA-bd_motif"/>
</dbReference>
<dbReference type="InterPro" id="IPR019554">
    <property type="entry name" value="Soluble_ligand-bd"/>
</dbReference>
<keyword evidence="5" id="KW-1185">Reference proteome</keyword>
<sequence>MGERDGYERVRHRLGVLAGEPAERDRPDEPHPAPDPGSPARWIPERLRSARIHPGRRGAAVLVVIGLLAAGLAMIVVWRDRPVAAPLPPLPAVPTDVLDDGAVGSTAPVTTSPTPAELVVSVVGQVQRAGLVRLPPGARVADALAAAGGPIPGADTTGVNLAQRVDDGQQIVVGGPTGSSSVGGPTGSGSVGGPMGASSVAPTGAGRVSLNRADEQELDALPGVGPVTAQAIITWRDRHGRFTDVEQLGEVDGIGPARLAKLRELVTL</sequence>
<feature type="region of interest" description="Disordered" evidence="1">
    <location>
        <begin position="1"/>
        <end position="42"/>
    </location>
</feature>
<gene>
    <name evidence="4" type="ORF">KV203_06025</name>
</gene>
<dbReference type="PANTHER" id="PTHR21180:SF32">
    <property type="entry name" value="ENDONUCLEASE_EXONUCLEASE_PHOSPHATASE FAMILY DOMAIN-CONTAINING PROTEIN 1"/>
    <property type="match status" value="1"/>
</dbReference>
<feature type="domain" description="Helix-hairpin-helix DNA-binding motif class 1" evidence="3">
    <location>
        <begin position="216"/>
        <end position="235"/>
    </location>
</feature>
<dbReference type="PANTHER" id="PTHR21180">
    <property type="entry name" value="ENDONUCLEASE/EXONUCLEASE/PHOSPHATASE FAMILY DOMAIN-CONTAINING PROTEIN 1"/>
    <property type="match status" value="1"/>
</dbReference>
<feature type="domain" description="Helix-hairpin-helix DNA-binding motif class 1" evidence="3">
    <location>
        <begin position="246"/>
        <end position="265"/>
    </location>
</feature>